<evidence type="ECO:0000313" key="2">
    <source>
        <dbReference type="EnsemblPlants" id="LPERR09G09050.1"/>
    </source>
</evidence>
<reference evidence="2" key="3">
    <citation type="submission" date="2015-04" db="UniProtKB">
        <authorList>
            <consortium name="EnsemblPlants"/>
        </authorList>
    </citation>
    <scope>IDENTIFICATION</scope>
</reference>
<dbReference type="HOGENOM" id="CLU_2162062_0_0_1"/>
<proteinExistence type="predicted"/>
<feature type="region of interest" description="Disordered" evidence="1">
    <location>
        <begin position="73"/>
        <end position="111"/>
    </location>
</feature>
<reference evidence="3" key="2">
    <citation type="submission" date="2013-12" db="EMBL/GenBank/DDBJ databases">
        <authorList>
            <person name="Yu Y."/>
            <person name="Lee S."/>
            <person name="de Baynast K."/>
            <person name="Wissotski M."/>
            <person name="Liu L."/>
            <person name="Talag J."/>
            <person name="Goicoechea J."/>
            <person name="Angelova A."/>
            <person name="Jetty R."/>
            <person name="Kudrna D."/>
            <person name="Golser W."/>
            <person name="Rivera L."/>
            <person name="Zhang J."/>
            <person name="Wing R."/>
        </authorList>
    </citation>
    <scope>NUCLEOTIDE SEQUENCE</scope>
</reference>
<protein>
    <submittedName>
        <fullName evidence="2">Uncharacterized protein</fullName>
    </submittedName>
</protein>
<evidence type="ECO:0000256" key="1">
    <source>
        <dbReference type="SAM" id="MobiDB-lite"/>
    </source>
</evidence>
<name>A0A0D9XEF4_9ORYZ</name>
<evidence type="ECO:0000313" key="3">
    <source>
        <dbReference type="Proteomes" id="UP000032180"/>
    </source>
</evidence>
<sequence length="111" mass="12423">MESKDLGQAKARKLEEEDLGSYMLEVQGSGCSQRVTKMVVHLTKGMEMGKEMEMETEMDSEIKPRLNVVEPDCSGITVIPPGNLNSSTEDGWPKRDCVNDRNNRVTGNLKY</sequence>
<feature type="compositionally biased region" description="Basic and acidic residues" evidence="1">
    <location>
        <begin position="91"/>
        <end position="103"/>
    </location>
</feature>
<dbReference type="EnsemblPlants" id="LPERR09G09050.1">
    <property type="protein sequence ID" value="LPERR09G09050.1"/>
    <property type="gene ID" value="LPERR09G09050"/>
</dbReference>
<dbReference type="Gramene" id="LPERR09G09050.1">
    <property type="protein sequence ID" value="LPERR09G09050.1"/>
    <property type="gene ID" value="LPERR09G09050"/>
</dbReference>
<organism evidence="2 3">
    <name type="scientific">Leersia perrieri</name>
    <dbReference type="NCBI Taxonomy" id="77586"/>
    <lineage>
        <taxon>Eukaryota</taxon>
        <taxon>Viridiplantae</taxon>
        <taxon>Streptophyta</taxon>
        <taxon>Embryophyta</taxon>
        <taxon>Tracheophyta</taxon>
        <taxon>Spermatophyta</taxon>
        <taxon>Magnoliopsida</taxon>
        <taxon>Liliopsida</taxon>
        <taxon>Poales</taxon>
        <taxon>Poaceae</taxon>
        <taxon>BOP clade</taxon>
        <taxon>Oryzoideae</taxon>
        <taxon>Oryzeae</taxon>
        <taxon>Oryzinae</taxon>
        <taxon>Leersia</taxon>
    </lineage>
</organism>
<reference evidence="2 3" key="1">
    <citation type="submission" date="2012-08" db="EMBL/GenBank/DDBJ databases">
        <title>Oryza genome evolution.</title>
        <authorList>
            <person name="Wing R.A."/>
        </authorList>
    </citation>
    <scope>NUCLEOTIDE SEQUENCE</scope>
</reference>
<keyword evidence="3" id="KW-1185">Reference proteome</keyword>
<dbReference type="AlphaFoldDB" id="A0A0D9XEF4"/>
<accession>A0A0D9XEF4</accession>
<dbReference type="Proteomes" id="UP000032180">
    <property type="component" value="Chromosome 9"/>
</dbReference>